<organism evidence="2 3">
    <name type="scientific">Linum trigynum</name>
    <dbReference type="NCBI Taxonomy" id="586398"/>
    <lineage>
        <taxon>Eukaryota</taxon>
        <taxon>Viridiplantae</taxon>
        <taxon>Streptophyta</taxon>
        <taxon>Embryophyta</taxon>
        <taxon>Tracheophyta</taxon>
        <taxon>Spermatophyta</taxon>
        <taxon>Magnoliopsida</taxon>
        <taxon>eudicotyledons</taxon>
        <taxon>Gunneridae</taxon>
        <taxon>Pentapetalae</taxon>
        <taxon>rosids</taxon>
        <taxon>fabids</taxon>
        <taxon>Malpighiales</taxon>
        <taxon>Linaceae</taxon>
        <taxon>Linum</taxon>
    </lineage>
</organism>
<gene>
    <name evidence="2" type="ORF">LTRI10_LOCUS24408</name>
</gene>
<keyword evidence="3" id="KW-1185">Reference proteome</keyword>
<sequence length="97" mass="10223">MGTGTAAERSSALEATVEELQGLVQANAADLEELKEQVKDMGEVLKTLVAKIDALTQQREGKGVMTPSFSGDKIRGKETVCAGASPLCEALILRFGN</sequence>
<dbReference type="EMBL" id="OZ034817">
    <property type="protein sequence ID" value="CAL1383119.1"/>
    <property type="molecule type" value="Genomic_DNA"/>
</dbReference>
<name>A0AAV2EB46_9ROSI</name>
<evidence type="ECO:0000313" key="2">
    <source>
        <dbReference type="EMBL" id="CAL1383119.1"/>
    </source>
</evidence>
<evidence type="ECO:0000313" key="3">
    <source>
        <dbReference type="Proteomes" id="UP001497516"/>
    </source>
</evidence>
<keyword evidence="1" id="KW-0175">Coiled coil</keyword>
<evidence type="ECO:0000256" key="1">
    <source>
        <dbReference type="SAM" id="Coils"/>
    </source>
</evidence>
<feature type="coiled-coil region" evidence="1">
    <location>
        <begin position="17"/>
        <end position="51"/>
    </location>
</feature>
<dbReference type="Proteomes" id="UP001497516">
    <property type="component" value="Chromosome 4"/>
</dbReference>
<proteinExistence type="predicted"/>
<accession>A0AAV2EB46</accession>
<protein>
    <submittedName>
        <fullName evidence="2">Uncharacterized protein</fullName>
    </submittedName>
</protein>
<dbReference type="AlphaFoldDB" id="A0AAV2EB46"/>
<reference evidence="2 3" key="1">
    <citation type="submission" date="2024-04" db="EMBL/GenBank/DDBJ databases">
        <authorList>
            <person name="Fracassetti M."/>
        </authorList>
    </citation>
    <scope>NUCLEOTIDE SEQUENCE [LARGE SCALE GENOMIC DNA]</scope>
</reference>